<protein>
    <submittedName>
        <fullName evidence="1">Uncharacterized protein</fullName>
    </submittedName>
</protein>
<evidence type="ECO:0000313" key="2">
    <source>
        <dbReference type="Proteomes" id="UP000027195"/>
    </source>
</evidence>
<dbReference type="AlphaFoldDB" id="A0A067MUA3"/>
<accession>A0A067MUA3</accession>
<name>A0A067MUA3_BOTB1</name>
<organism evidence="1 2">
    <name type="scientific">Botryobasidium botryosum (strain FD-172 SS1)</name>
    <dbReference type="NCBI Taxonomy" id="930990"/>
    <lineage>
        <taxon>Eukaryota</taxon>
        <taxon>Fungi</taxon>
        <taxon>Dikarya</taxon>
        <taxon>Basidiomycota</taxon>
        <taxon>Agaricomycotina</taxon>
        <taxon>Agaricomycetes</taxon>
        <taxon>Cantharellales</taxon>
        <taxon>Botryobasidiaceae</taxon>
        <taxon>Botryobasidium</taxon>
    </lineage>
</organism>
<keyword evidence="2" id="KW-1185">Reference proteome</keyword>
<dbReference type="InParanoid" id="A0A067MUA3"/>
<evidence type="ECO:0000313" key="1">
    <source>
        <dbReference type="EMBL" id="KDQ15161.1"/>
    </source>
</evidence>
<dbReference type="HOGENOM" id="CLU_940059_0_0_1"/>
<dbReference type="EMBL" id="KL198034">
    <property type="protein sequence ID" value="KDQ15161.1"/>
    <property type="molecule type" value="Genomic_DNA"/>
</dbReference>
<gene>
    <name evidence="1" type="ORF">BOTBODRAFT_174323</name>
</gene>
<dbReference type="Proteomes" id="UP000027195">
    <property type="component" value="Unassembled WGS sequence"/>
</dbReference>
<proteinExistence type="predicted"/>
<reference evidence="2" key="1">
    <citation type="journal article" date="2014" name="Proc. Natl. Acad. Sci. U.S.A.">
        <title>Extensive sampling of basidiomycete genomes demonstrates inadequacy of the white-rot/brown-rot paradigm for wood decay fungi.</title>
        <authorList>
            <person name="Riley R."/>
            <person name="Salamov A.A."/>
            <person name="Brown D.W."/>
            <person name="Nagy L.G."/>
            <person name="Floudas D."/>
            <person name="Held B.W."/>
            <person name="Levasseur A."/>
            <person name="Lombard V."/>
            <person name="Morin E."/>
            <person name="Otillar R."/>
            <person name="Lindquist E.A."/>
            <person name="Sun H."/>
            <person name="LaButti K.M."/>
            <person name="Schmutz J."/>
            <person name="Jabbour D."/>
            <person name="Luo H."/>
            <person name="Baker S.E."/>
            <person name="Pisabarro A.G."/>
            <person name="Walton J.D."/>
            <person name="Blanchette R.A."/>
            <person name="Henrissat B."/>
            <person name="Martin F."/>
            <person name="Cullen D."/>
            <person name="Hibbett D.S."/>
            <person name="Grigoriev I.V."/>
        </authorList>
    </citation>
    <scope>NUCLEOTIDE SEQUENCE [LARGE SCALE GENOMIC DNA]</scope>
    <source>
        <strain evidence="2">FD-172 SS1</strain>
    </source>
</reference>
<sequence>MLLYATTAVLIPGNVSSLSLLPGKAAPPASAYPDPTTPPAYSQSQKSSHAYLFLGESWESLGSVKEAKTAAGKFVQPQLKALTSKQKTVLGVVCKNLITTWNNDPVWQNDTLVLSNARFFWGERLLPALQNFPAKGNNKGIVGNLIKSAVNERGDAIKGQYLTYFMTHVQKHVEARAKFDDQVDQQMRVMDTLKATRPLGRWACQRAIWLYESIPDEQAEALRDCVLVEDFTGKEQAWALYFWKKDGPDDKPSEDKIFGAVIYNATQYRKAVEDEHKLTKRAITYAIKCVPNLGFM</sequence>